<accession>E7QVD5</accession>
<dbReference type="eggNOG" id="arCOG02280">
    <property type="taxonomic scope" value="Archaea"/>
</dbReference>
<dbReference type="EMBL" id="AEMG01000014">
    <property type="protein sequence ID" value="EFW91457.1"/>
    <property type="molecule type" value="Genomic_DNA"/>
</dbReference>
<organism evidence="1 2">
    <name type="scientific">Haladaptatus paucihalophilus DX253</name>
    <dbReference type="NCBI Taxonomy" id="797209"/>
    <lineage>
        <taxon>Archaea</taxon>
        <taxon>Methanobacteriati</taxon>
        <taxon>Methanobacteriota</taxon>
        <taxon>Stenosarchaea group</taxon>
        <taxon>Halobacteria</taxon>
        <taxon>Halobacteriales</taxon>
        <taxon>Haladaptataceae</taxon>
        <taxon>Haladaptatus</taxon>
    </lineage>
</organism>
<sequence length="76" mass="8511">MGVYVFLMTIITEFVIRSPSLPLVGLAESVPSNQVECVHGLCRERTARVFTVYFDPNDDISEDDIIRTEGETDSSK</sequence>
<evidence type="ECO:0000313" key="2">
    <source>
        <dbReference type="Proteomes" id="UP000003751"/>
    </source>
</evidence>
<evidence type="ECO:0000313" key="1">
    <source>
        <dbReference type="EMBL" id="EFW91457.1"/>
    </source>
</evidence>
<dbReference type="AlphaFoldDB" id="E7QVD5"/>
<proteinExistence type="predicted"/>
<comment type="caution">
    <text evidence="1">The sequence shown here is derived from an EMBL/GenBank/DDBJ whole genome shotgun (WGS) entry which is preliminary data.</text>
</comment>
<dbReference type="Proteomes" id="UP000003751">
    <property type="component" value="Unassembled WGS sequence"/>
</dbReference>
<gene>
    <name evidence="1" type="ORF">ZOD2009_13856</name>
</gene>
<name>E7QVD5_HALPU</name>
<protein>
    <submittedName>
        <fullName evidence="1">Bacterio-opsin activator HTH domain protein</fullName>
    </submittedName>
</protein>
<reference evidence="1 2" key="1">
    <citation type="journal article" date="2014" name="ISME J.">
        <title>Trehalose/2-sulfotrehalose biosynthesis and glycine-betaine uptake are widely spread mechanisms for osmoadaptation in the Halobacteriales.</title>
        <authorList>
            <person name="Youssef N.H."/>
            <person name="Savage-Ashlock K.N."/>
            <person name="McCully A.L."/>
            <person name="Luedtke B."/>
            <person name="Shaw E.I."/>
            <person name="Hoff W.D."/>
            <person name="Elshahed M.S."/>
        </authorList>
    </citation>
    <scope>NUCLEOTIDE SEQUENCE [LARGE SCALE GENOMIC DNA]</scope>
    <source>
        <strain evidence="1 2">DX253</strain>
    </source>
</reference>